<comment type="caution">
    <text evidence="2">The sequence shown here is derived from an EMBL/GenBank/DDBJ whole genome shotgun (WGS) entry which is preliminary data.</text>
</comment>
<protein>
    <submittedName>
        <fullName evidence="2">Uncharacterized protein</fullName>
    </submittedName>
</protein>
<feature type="region of interest" description="Disordered" evidence="1">
    <location>
        <begin position="104"/>
        <end position="124"/>
    </location>
</feature>
<name>A0AAE1AWN8_9GAST</name>
<dbReference type="AlphaFoldDB" id="A0AAE1AWN8"/>
<evidence type="ECO:0000313" key="3">
    <source>
        <dbReference type="Proteomes" id="UP001283361"/>
    </source>
</evidence>
<evidence type="ECO:0000313" key="2">
    <source>
        <dbReference type="EMBL" id="KAK3795384.1"/>
    </source>
</evidence>
<organism evidence="2 3">
    <name type="scientific">Elysia crispata</name>
    <name type="common">lettuce slug</name>
    <dbReference type="NCBI Taxonomy" id="231223"/>
    <lineage>
        <taxon>Eukaryota</taxon>
        <taxon>Metazoa</taxon>
        <taxon>Spiralia</taxon>
        <taxon>Lophotrochozoa</taxon>
        <taxon>Mollusca</taxon>
        <taxon>Gastropoda</taxon>
        <taxon>Heterobranchia</taxon>
        <taxon>Euthyneura</taxon>
        <taxon>Panpulmonata</taxon>
        <taxon>Sacoglossa</taxon>
        <taxon>Placobranchoidea</taxon>
        <taxon>Plakobranchidae</taxon>
        <taxon>Elysia</taxon>
    </lineage>
</organism>
<feature type="region of interest" description="Disordered" evidence="1">
    <location>
        <begin position="137"/>
        <end position="163"/>
    </location>
</feature>
<dbReference type="EMBL" id="JAWDGP010001067">
    <property type="protein sequence ID" value="KAK3795384.1"/>
    <property type="molecule type" value="Genomic_DNA"/>
</dbReference>
<gene>
    <name evidence="2" type="ORF">RRG08_000242</name>
</gene>
<evidence type="ECO:0000256" key="1">
    <source>
        <dbReference type="SAM" id="MobiDB-lite"/>
    </source>
</evidence>
<proteinExistence type="predicted"/>
<keyword evidence="3" id="KW-1185">Reference proteome</keyword>
<dbReference type="Proteomes" id="UP001283361">
    <property type="component" value="Unassembled WGS sequence"/>
</dbReference>
<reference evidence="2" key="1">
    <citation type="journal article" date="2023" name="G3 (Bethesda)">
        <title>A reference genome for the long-term kleptoplast-retaining sea slug Elysia crispata morphotype clarki.</title>
        <authorList>
            <person name="Eastman K.E."/>
            <person name="Pendleton A.L."/>
            <person name="Shaikh M.A."/>
            <person name="Suttiyut T."/>
            <person name="Ogas R."/>
            <person name="Tomko P."/>
            <person name="Gavelis G."/>
            <person name="Widhalm J.R."/>
            <person name="Wisecaver J.H."/>
        </authorList>
    </citation>
    <scope>NUCLEOTIDE SEQUENCE</scope>
    <source>
        <strain evidence="2">ECLA1</strain>
    </source>
</reference>
<feature type="region of interest" description="Disordered" evidence="1">
    <location>
        <begin position="46"/>
        <end position="81"/>
    </location>
</feature>
<sequence length="163" mass="17030">MVAPLACQRIGLKVAPEGVPRLMGCFLARSCEAPPVGETTIAKLRPPPACVGEIDPRSAGGSNLPDAKRGPSKKAPTPPFFGGEAPLEDLILVLVKDGLLEALNQSKSPSPFGGRIPPKVEDAKGKAVAPVTALLDRGLTPSETTPRPGREPLDWTLRATSQI</sequence>
<accession>A0AAE1AWN8</accession>